<keyword evidence="2" id="KW-1185">Reference proteome</keyword>
<evidence type="ECO:0000313" key="2">
    <source>
        <dbReference type="Proteomes" id="UP001489719"/>
    </source>
</evidence>
<reference evidence="2" key="1">
    <citation type="journal article" date="2024" name="Front. Bioeng. Biotechnol.">
        <title>Genome-scale model development and genomic sequencing of the oleaginous clade Lipomyces.</title>
        <authorList>
            <person name="Czajka J.J."/>
            <person name="Han Y."/>
            <person name="Kim J."/>
            <person name="Mondo S.J."/>
            <person name="Hofstad B.A."/>
            <person name="Robles A."/>
            <person name="Haridas S."/>
            <person name="Riley R."/>
            <person name="LaButti K."/>
            <person name="Pangilinan J."/>
            <person name="Andreopoulos W."/>
            <person name="Lipzen A."/>
            <person name="Yan J."/>
            <person name="Wang M."/>
            <person name="Ng V."/>
            <person name="Grigoriev I.V."/>
            <person name="Spatafora J.W."/>
            <person name="Magnuson J.K."/>
            <person name="Baker S.E."/>
            <person name="Pomraning K.R."/>
        </authorList>
    </citation>
    <scope>NUCLEOTIDE SEQUENCE [LARGE SCALE GENOMIC DNA]</scope>
    <source>
        <strain evidence="2">CBS 10300</strain>
    </source>
</reference>
<organism evidence="1 2">
    <name type="scientific">Lipomyces orientalis</name>
    <dbReference type="NCBI Taxonomy" id="1233043"/>
    <lineage>
        <taxon>Eukaryota</taxon>
        <taxon>Fungi</taxon>
        <taxon>Dikarya</taxon>
        <taxon>Ascomycota</taxon>
        <taxon>Saccharomycotina</taxon>
        <taxon>Lipomycetes</taxon>
        <taxon>Lipomycetales</taxon>
        <taxon>Lipomycetaceae</taxon>
        <taxon>Lipomyces</taxon>
    </lineage>
</organism>
<dbReference type="EMBL" id="MU970289">
    <property type="protein sequence ID" value="KAK9318838.1"/>
    <property type="molecule type" value="Genomic_DNA"/>
</dbReference>
<gene>
    <name evidence="1" type="ORF">V1517DRAFT_90564</name>
</gene>
<comment type="caution">
    <text evidence="1">The sequence shown here is derived from an EMBL/GenBank/DDBJ whole genome shotgun (WGS) entry which is preliminary data.</text>
</comment>
<dbReference type="Proteomes" id="UP001489719">
    <property type="component" value="Unassembled WGS sequence"/>
</dbReference>
<name>A0ACC3TCE0_9ASCO</name>
<evidence type="ECO:0000313" key="1">
    <source>
        <dbReference type="EMBL" id="KAK9318838.1"/>
    </source>
</evidence>
<sequence>EPLSEESRQTLWNFFTEEILGSIGTALPLCPSEFRQHGETSAWQVYYPFHLKMLIDIEQLAARPLRLAEPANCPNRGWLRRKVEKTALLEGRTLSQTAKTKAMSWLSQRILTQQPLPPTRMHSKLSPSMMGRLEQKAQRTIEKIRRGSFCPKKFLSTSGTNRAFSVLPQFSFATRYMTVDNRVLRELLSTLWRRGYHPFPHQLPESARQVVPMAAAREEFENHHAEWWCRLFRLYRIQGIQVPGIPVPAGLPGRETQRRFDFYMSTDGVGSSFICRRPKRTRTLQTAVNPMTVPFQIGSSSFISIDPGLTDLVVGVRAELTWPRLPDGRVDVEARETVPIFGNDRRRDFSVSSASWHDSAYHNSARKISLYLKRQALELGIDVHSIATTIPTCKTAQVAKYLDHARVSLSAFPILFEHYKKERPLRWKTYSREQKALHGICIRIKGNKQAKKEDVVVAYGAGQFGSTMNGKRAAPVKKLRKHLRRYVTVVPVDEFRTSRVCSKHNEEHRERTGLGEEEDEGGGTISTADVGSNRDLIHIHAQRNANGDKGPSLHPVLFCNKCHTVWNRDVNAARNIAWIFWWMRAHSGRRPPGFRRSNNDDGCG</sequence>
<protein>
    <submittedName>
        <fullName evidence="1">Uncharacterized protein</fullName>
    </submittedName>
</protein>
<proteinExistence type="predicted"/>
<accession>A0ACC3TCE0</accession>
<feature type="non-terminal residue" evidence="1">
    <location>
        <position position="1"/>
    </location>
</feature>